<dbReference type="EMBL" id="JAAIUW010000002">
    <property type="protein sequence ID" value="KAF7842976.1"/>
    <property type="molecule type" value="Genomic_DNA"/>
</dbReference>
<dbReference type="SUPFAM" id="SSF52047">
    <property type="entry name" value="RNI-like"/>
    <property type="match status" value="2"/>
</dbReference>
<feature type="signal peptide" evidence="2">
    <location>
        <begin position="1"/>
        <end position="21"/>
    </location>
</feature>
<dbReference type="InterPro" id="IPR057135">
    <property type="entry name" value="At4g27190-like_LRR"/>
</dbReference>
<protein>
    <submittedName>
        <fullName evidence="4">Disease resistance protein RPS2</fullName>
    </submittedName>
</protein>
<dbReference type="AlphaFoldDB" id="A0A834XFF2"/>
<dbReference type="Proteomes" id="UP000634136">
    <property type="component" value="Unassembled WGS sequence"/>
</dbReference>
<feature type="domain" description="Disease resistance protein At4g27190-like leucine-rich repeats" evidence="3">
    <location>
        <begin position="555"/>
        <end position="701"/>
    </location>
</feature>
<name>A0A834XFF2_9FABA</name>
<dbReference type="PANTHER" id="PTHR33463">
    <property type="entry name" value="NB-ARC DOMAIN-CONTAINING PROTEIN-RELATED"/>
    <property type="match status" value="1"/>
</dbReference>
<comment type="caution">
    <text evidence="4">The sequence shown here is derived from an EMBL/GenBank/DDBJ whole genome shotgun (WGS) entry which is preliminary data.</text>
</comment>
<evidence type="ECO:0000256" key="1">
    <source>
        <dbReference type="ARBA" id="ARBA00022821"/>
    </source>
</evidence>
<keyword evidence="1" id="KW-0611">Plant defense</keyword>
<sequence length="824" mass="94590">MIAAFFLQLWTSRTLVSEAAASNRIAYSEATTLVFENLDSLVSFRWDDRPIQWPSLENITVSNCAAIKDSGLGNADLSQLKSMKVILQDKEEDNPEIKISKYFDLSDKFEKIQQFEINGAEELSKTLAMKLKPYHFQQLLQFQAKNCDERLNSFLSILLERSKQLKDLIIKENKSIKRVFDCHTLTKPDSRGNGIYLPDLETLTLWELPQLNCIWNEDPTGIFGLDHLKKISILKCSSLKNVISVSAAEKLQGLQVLKLYSCEKVEVVVAMENQGVETQKRVIKFPLLRDLVLVNLSNLLKFHNGNCALEFPALEKLRINNCPQMIAFTTGFASAGEPSTTDNGSTLDKLNELEVVKCGQLDYIIPCNILTKFQNLKKLTISNCNSLKELFPFDSEFHSVEPILPELSHLVLTLLPSLLHVINRKFENTRFFKHLQILQLKDCNSLEYLFLPFVAGSLVLREIEVSDCKNLEKIFLTKEDIKSMIQFPNLNFIALENLPKLFTFCPGTFDFPSLERLKVVNCPALKTFVSMFDERKDLLVSSNNCFFNFELLKNLKKFHIRNQDGSEKLLHEDLPSETFCELEKLSVIEINNLLNVVPSSMLIRYKKLDKMTVQGCKLLKEVFDLVEVLDNADEMLPQLSELILNKLPNLVCVWNREPQVPVFQNLASLQIIDCGNLKRLFSLSTAKYLQKLKTLKLYGCKDMEEVLFEDEVGLTNPTSSKINFPMVERLILKDLPKLASFCRYSYTFEWPKLRTVRMSKIPEMKMFSQGIQSTPSLRAVYVTFIKKCWQGDLNNTIKYLHNNPECRTETDRKSCLKHCIDCIM</sequence>
<dbReference type="InterPro" id="IPR032675">
    <property type="entry name" value="LRR_dom_sf"/>
</dbReference>
<keyword evidence="5" id="KW-1185">Reference proteome</keyword>
<feature type="chain" id="PRO_5032511785" evidence="2">
    <location>
        <begin position="22"/>
        <end position="824"/>
    </location>
</feature>
<dbReference type="Pfam" id="PF23247">
    <property type="entry name" value="LRR_RPS2"/>
    <property type="match status" value="3"/>
</dbReference>
<evidence type="ECO:0000259" key="3">
    <source>
        <dbReference type="Pfam" id="PF23247"/>
    </source>
</evidence>
<keyword evidence="2" id="KW-0732">Signal</keyword>
<dbReference type="PANTHER" id="PTHR33463:SF145">
    <property type="entry name" value="NB-ARC DOMAIN-CONTAINING PROTEIN"/>
    <property type="match status" value="1"/>
</dbReference>
<dbReference type="OrthoDB" id="1431500at2759"/>
<organism evidence="4 5">
    <name type="scientific">Senna tora</name>
    <dbReference type="NCBI Taxonomy" id="362788"/>
    <lineage>
        <taxon>Eukaryota</taxon>
        <taxon>Viridiplantae</taxon>
        <taxon>Streptophyta</taxon>
        <taxon>Embryophyta</taxon>
        <taxon>Tracheophyta</taxon>
        <taxon>Spermatophyta</taxon>
        <taxon>Magnoliopsida</taxon>
        <taxon>eudicotyledons</taxon>
        <taxon>Gunneridae</taxon>
        <taxon>Pentapetalae</taxon>
        <taxon>rosids</taxon>
        <taxon>fabids</taxon>
        <taxon>Fabales</taxon>
        <taxon>Fabaceae</taxon>
        <taxon>Caesalpinioideae</taxon>
        <taxon>Cassia clade</taxon>
        <taxon>Senna</taxon>
    </lineage>
</organism>
<reference evidence="4" key="1">
    <citation type="submission" date="2020-09" db="EMBL/GenBank/DDBJ databases">
        <title>Genome-Enabled Discovery of Anthraquinone Biosynthesis in Senna tora.</title>
        <authorList>
            <person name="Kang S.-H."/>
            <person name="Pandey R.P."/>
            <person name="Lee C.-M."/>
            <person name="Sim J.-S."/>
            <person name="Jeong J.-T."/>
            <person name="Choi B.-S."/>
            <person name="Jung M."/>
            <person name="Ginzburg D."/>
            <person name="Zhao K."/>
            <person name="Won S.Y."/>
            <person name="Oh T.-J."/>
            <person name="Yu Y."/>
            <person name="Kim N.-H."/>
            <person name="Lee O.R."/>
            <person name="Lee T.-H."/>
            <person name="Bashyal P."/>
            <person name="Kim T.-S."/>
            <person name="Lee W.-H."/>
            <person name="Kawkins C."/>
            <person name="Kim C.-K."/>
            <person name="Kim J.S."/>
            <person name="Ahn B.O."/>
            <person name="Rhee S.Y."/>
            <person name="Sohng J.K."/>
        </authorList>
    </citation>
    <scope>NUCLEOTIDE SEQUENCE</scope>
    <source>
        <tissue evidence="4">Leaf</tissue>
    </source>
</reference>
<evidence type="ECO:0000313" key="4">
    <source>
        <dbReference type="EMBL" id="KAF7842976.1"/>
    </source>
</evidence>
<dbReference type="InterPro" id="IPR050905">
    <property type="entry name" value="Plant_NBS-LRR"/>
</dbReference>
<evidence type="ECO:0000313" key="5">
    <source>
        <dbReference type="Proteomes" id="UP000634136"/>
    </source>
</evidence>
<accession>A0A834XFF2</accession>
<dbReference type="Gene3D" id="3.80.10.10">
    <property type="entry name" value="Ribonuclease Inhibitor"/>
    <property type="match status" value="3"/>
</dbReference>
<feature type="domain" description="Disease resistance protein At4g27190-like leucine-rich repeats" evidence="3">
    <location>
        <begin position="130"/>
        <end position="263"/>
    </location>
</feature>
<evidence type="ECO:0000256" key="2">
    <source>
        <dbReference type="SAM" id="SignalP"/>
    </source>
</evidence>
<gene>
    <name evidence="4" type="ORF">G2W53_005274</name>
</gene>
<feature type="domain" description="Disease resistance protein At4g27190-like leucine-rich repeats" evidence="3">
    <location>
        <begin position="345"/>
        <end position="459"/>
    </location>
</feature>
<proteinExistence type="predicted"/>